<gene>
    <name evidence="1" type="ORF">C8F04DRAFT_1262081</name>
</gene>
<comment type="caution">
    <text evidence="1">The sequence shown here is derived from an EMBL/GenBank/DDBJ whole genome shotgun (WGS) entry which is preliminary data.</text>
</comment>
<keyword evidence="2" id="KW-1185">Reference proteome</keyword>
<name>A0AAD6STM6_9AGAR</name>
<dbReference type="EMBL" id="JARJCM010000074">
    <property type="protein sequence ID" value="KAJ7032328.1"/>
    <property type="molecule type" value="Genomic_DNA"/>
</dbReference>
<proteinExistence type="predicted"/>
<sequence>MEANHLGDQTRLFFDFFEPAVSISCHIVIQRHDRADADTRDVFSKVLFPKLFLVDRGNTSAATFLALATALLHHFWDHPPTNTSLLQLLDGSHSDAAYITVSTQRTADFMQRAHRDDDGFRELGNLRALHSARESTTLPATDFHPWSEITAASTPTDSPTDKVAANFFNKWGPIRVRPDSHFILIYTIGMARTPTASRVFLFAQPHLQPRASLALPFPRPENISAAASSMPPHFPATPSPLPVVYPNREPFLATSNLGLDSDDPVSFPPISTPRTLLVRNSLSGVQLTHFLTAYVKNFDELSPKAMFVKGNSTSSFPVLARRFYAMEKILSALGLPKNDSVSHLTAADGETVVVAAAVVLGLHKWSTVTYDHKQAQYVRASSVAARVWKGNIPDAEHISYSFYERFCAFATQLRITR</sequence>
<evidence type="ECO:0000313" key="1">
    <source>
        <dbReference type="EMBL" id="KAJ7032328.1"/>
    </source>
</evidence>
<organism evidence="1 2">
    <name type="scientific">Mycena alexandri</name>
    <dbReference type="NCBI Taxonomy" id="1745969"/>
    <lineage>
        <taxon>Eukaryota</taxon>
        <taxon>Fungi</taxon>
        <taxon>Dikarya</taxon>
        <taxon>Basidiomycota</taxon>
        <taxon>Agaricomycotina</taxon>
        <taxon>Agaricomycetes</taxon>
        <taxon>Agaricomycetidae</taxon>
        <taxon>Agaricales</taxon>
        <taxon>Marasmiineae</taxon>
        <taxon>Mycenaceae</taxon>
        <taxon>Mycena</taxon>
    </lineage>
</organism>
<accession>A0AAD6STM6</accession>
<evidence type="ECO:0000313" key="2">
    <source>
        <dbReference type="Proteomes" id="UP001218188"/>
    </source>
</evidence>
<dbReference type="Proteomes" id="UP001218188">
    <property type="component" value="Unassembled WGS sequence"/>
</dbReference>
<dbReference type="AlphaFoldDB" id="A0AAD6STM6"/>
<protein>
    <submittedName>
        <fullName evidence="1">Uncharacterized protein</fullName>
    </submittedName>
</protein>
<reference evidence="1" key="1">
    <citation type="submission" date="2023-03" db="EMBL/GenBank/DDBJ databases">
        <title>Massive genome expansion in bonnet fungi (Mycena s.s.) driven by repeated elements and novel gene families across ecological guilds.</title>
        <authorList>
            <consortium name="Lawrence Berkeley National Laboratory"/>
            <person name="Harder C.B."/>
            <person name="Miyauchi S."/>
            <person name="Viragh M."/>
            <person name="Kuo A."/>
            <person name="Thoen E."/>
            <person name="Andreopoulos B."/>
            <person name="Lu D."/>
            <person name="Skrede I."/>
            <person name="Drula E."/>
            <person name="Henrissat B."/>
            <person name="Morin E."/>
            <person name="Kohler A."/>
            <person name="Barry K."/>
            <person name="LaButti K."/>
            <person name="Morin E."/>
            <person name="Salamov A."/>
            <person name="Lipzen A."/>
            <person name="Mereny Z."/>
            <person name="Hegedus B."/>
            <person name="Baldrian P."/>
            <person name="Stursova M."/>
            <person name="Weitz H."/>
            <person name="Taylor A."/>
            <person name="Grigoriev I.V."/>
            <person name="Nagy L.G."/>
            <person name="Martin F."/>
            <person name="Kauserud H."/>
        </authorList>
    </citation>
    <scope>NUCLEOTIDE SEQUENCE</scope>
    <source>
        <strain evidence="1">CBHHK200</strain>
    </source>
</reference>